<comment type="similarity">
    <text evidence="1">Belongs to the LytR/CpsA/Psr (LCP) family.</text>
</comment>
<dbReference type="Pfam" id="PF03816">
    <property type="entry name" value="LytR_cpsA_psr"/>
    <property type="match status" value="1"/>
</dbReference>
<comment type="caution">
    <text evidence="3">The sequence shown here is derived from an EMBL/GenBank/DDBJ whole genome shotgun (WGS) entry which is preliminary data.</text>
</comment>
<gene>
    <name evidence="3" type="ORF">JOD45_003225</name>
</gene>
<dbReference type="PANTHER" id="PTHR33392:SF6">
    <property type="entry name" value="POLYISOPRENYL-TEICHOIC ACID--PEPTIDOGLYCAN TEICHOIC ACID TRANSFERASE TAGU"/>
    <property type="match status" value="1"/>
</dbReference>
<evidence type="ECO:0000313" key="3">
    <source>
        <dbReference type="EMBL" id="MBM7646990.1"/>
    </source>
</evidence>
<protein>
    <submittedName>
        <fullName evidence="3">LCP family protein required for cell wall assembly</fullName>
    </submittedName>
</protein>
<dbReference type="InterPro" id="IPR004474">
    <property type="entry name" value="LytR_CpsA_psr"/>
</dbReference>
<proteinExistence type="inferred from homology"/>
<sequence>MKKVLITLGVVILLIVVGGVSYAYYLYHSVKSTANNIYEPVGNHTTSLSNKKPISILLMGVDERPNDRGRSDTLIYMTLNPKTNKMVMMSIPRDTRTEIAGRGTINKINAAYAYGGTEMAMNTVEKFLDVPVDYYIKMNMEGLSKLVDAVGGVTVYNNISWHDEGYYKKGYYYKKGNIELDGAKALGYVRMRHLDPRGDFGRNERQRDVIMAIVNKASSISSVSRYNNILDAIQGNVKTNLTFDEMKSIAENYRGVKNNVENYELKGQGTKINGIYYFIVGDQEKQKVHNMIMEQLGER</sequence>
<dbReference type="InterPro" id="IPR050922">
    <property type="entry name" value="LytR/CpsA/Psr_CW_biosynth"/>
</dbReference>
<evidence type="ECO:0000259" key="2">
    <source>
        <dbReference type="Pfam" id="PF03816"/>
    </source>
</evidence>
<dbReference type="RefSeq" id="WP_239549323.1">
    <property type="nucleotide sequence ID" value="NZ_JAFBER010000037.1"/>
</dbReference>
<name>A0ABS2Q4W1_9BACL</name>
<reference evidence="3 4" key="1">
    <citation type="submission" date="2021-01" db="EMBL/GenBank/DDBJ databases">
        <title>Genomic Encyclopedia of Type Strains, Phase IV (KMG-IV): sequencing the most valuable type-strain genomes for metagenomic binning, comparative biology and taxonomic classification.</title>
        <authorList>
            <person name="Goeker M."/>
        </authorList>
    </citation>
    <scope>NUCLEOTIDE SEQUENCE [LARGE SCALE GENOMIC DNA]</scope>
    <source>
        <strain evidence="3 4">DSM 28236</strain>
    </source>
</reference>
<evidence type="ECO:0000256" key="1">
    <source>
        <dbReference type="ARBA" id="ARBA00006068"/>
    </source>
</evidence>
<dbReference type="Gene3D" id="3.40.630.190">
    <property type="entry name" value="LCP protein"/>
    <property type="match status" value="1"/>
</dbReference>
<dbReference type="NCBIfam" id="TIGR00350">
    <property type="entry name" value="lytR_cpsA_psr"/>
    <property type="match status" value="1"/>
</dbReference>
<dbReference type="Proteomes" id="UP000808914">
    <property type="component" value="Unassembled WGS sequence"/>
</dbReference>
<organism evidence="3 4">
    <name type="scientific">Scopulibacillus daqui</name>
    <dbReference type="NCBI Taxonomy" id="1469162"/>
    <lineage>
        <taxon>Bacteria</taxon>
        <taxon>Bacillati</taxon>
        <taxon>Bacillota</taxon>
        <taxon>Bacilli</taxon>
        <taxon>Bacillales</taxon>
        <taxon>Sporolactobacillaceae</taxon>
        <taxon>Scopulibacillus</taxon>
    </lineage>
</organism>
<dbReference type="PANTHER" id="PTHR33392">
    <property type="entry name" value="POLYISOPRENYL-TEICHOIC ACID--PEPTIDOGLYCAN TEICHOIC ACID TRANSFERASE TAGU"/>
    <property type="match status" value="1"/>
</dbReference>
<feature type="domain" description="Cell envelope-related transcriptional attenuator" evidence="2">
    <location>
        <begin position="70"/>
        <end position="218"/>
    </location>
</feature>
<keyword evidence="4" id="KW-1185">Reference proteome</keyword>
<evidence type="ECO:0000313" key="4">
    <source>
        <dbReference type="Proteomes" id="UP000808914"/>
    </source>
</evidence>
<dbReference type="EMBL" id="JAFBER010000037">
    <property type="protein sequence ID" value="MBM7646990.1"/>
    <property type="molecule type" value="Genomic_DNA"/>
</dbReference>
<accession>A0ABS2Q4W1</accession>